<dbReference type="PROSITE" id="PS50879">
    <property type="entry name" value="RNASE_H_1"/>
    <property type="match status" value="1"/>
</dbReference>
<proteinExistence type="predicted"/>
<evidence type="ECO:0000313" key="2">
    <source>
        <dbReference type="EMBL" id="RDU22186.1"/>
    </source>
</evidence>
<sequence>MQVPPLYIQKDGKGRWITLYEVKIFIETTIKGPRIQEGWYAAVVEYKKKSGEVVTREIFEQEKETTYHRTTLLASIKALNLLNAECFVEIHTDSTFMINNVEHGNVDKWKVTGWVNSKGEEVKNKELWQQLAAHRNRHDIQFIKERRNEYSVWMHNEIKRLMEDRKHV</sequence>
<dbReference type="Pfam" id="PF00075">
    <property type="entry name" value="RNase_H"/>
    <property type="match status" value="1"/>
</dbReference>
<dbReference type="Gene3D" id="3.30.420.10">
    <property type="entry name" value="Ribonuclease H-like superfamily/Ribonuclease H"/>
    <property type="match status" value="1"/>
</dbReference>
<keyword evidence="3" id="KW-1185">Reference proteome</keyword>
<dbReference type="InterPro" id="IPR002156">
    <property type="entry name" value="RNaseH_domain"/>
</dbReference>
<feature type="domain" description="RNase H type-1" evidence="1">
    <location>
        <begin position="18"/>
        <end position="168"/>
    </location>
</feature>
<evidence type="ECO:0000259" key="1">
    <source>
        <dbReference type="PROSITE" id="PS50879"/>
    </source>
</evidence>
<accession>A0A371ARK3</accession>
<dbReference type="InterPro" id="IPR012337">
    <property type="entry name" value="RNaseH-like_sf"/>
</dbReference>
<dbReference type="SUPFAM" id="SSF53098">
    <property type="entry name" value="Ribonuclease H-like"/>
    <property type="match status" value="1"/>
</dbReference>
<reference evidence="2 3" key="1">
    <citation type="submission" date="2018-07" db="EMBL/GenBank/DDBJ databases">
        <title>Anaerosacharophilus polymeroproducens gen. nov. sp. nov., an anaerobic bacterium isolated from salt field.</title>
        <authorList>
            <person name="Kim W."/>
            <person name="Yang S.-H."/>
            <person name="Oh J."/>
            <person name="Lee J.-H."/>
            <person name="Kwon K.K."/>
        </authorList>
    </citation>
    <scope>NUCLEOTIDE SEQUENCE [LARGE SCALE GENOMIC DNA]</scope>
    <source>
        <strain evidence="2 3">MCWD5</strain>
    </source>
</reference>
<dbReference type="EMBL" id="QRCT01000050">
    <property type="protein sequence ID" value="RDU22186.1"/>
    <property type="molecule type" value="Genomic_DNA"/>
</dbReference>
<dbReference type="Proteomes" id="UP000255036">
    <property type="component" value="Unassembled WGS sequence"/>
</dbReference>
<comment type="caution">
    <text evidence="2">The sequence shown here is derived from an EMBL/GenBank/DDBJ whole genome shotgun (WGS) entry which is preliminary data.</text>
</comment>
<organism evidence="2 3">
    <name type="scientific">Anaerosacchariphilus polymeriproducens</name>
    <dbReference type="NCBI Taxonomy" id="1812858"/>
    <lineage>
        <taxon>Bacteria</taxon>
        <taxon>Bacillati</taxon>
        <taxon>Bacillota</taxon>
        <taxon>Clostridia</taxon>
        <taxon>Lachnospirales</taxon>
        <taxon>Lachnospiraceae</taxon>
        <taxon>Anaerosacchariphilus</taxon>
    </lineage>
</organism>
<name>A0A371ARK3_9FIRM</name>
<dbReference type="GO" id="GO:0003676">
    <property type="term" value="F:nucleic acid binding"/>
    <property type="evidence" value="ECO:0007669"/>
    <property type="project" value="InterPro"/>
</dbReference>
<dbReference type="InterPro" id="IPR036397">
    <property type="entry name" value="RNaseH_sf"/>
</dbReference>
<protein>
    <recommendedName>
        <fullName evidence="1">RNase H type-1 domain-containing protein</fullName>
    </recommendedName>
</protein>
<dbReference type="AlphaFoldDB" id="A0A371ARK3"/>
<dbReference type="GO" id="GO:0004523">
    <property type="term" value="F:RNA-DNA hybrid ribonuclease activity"/>
    <property type="evidence" value="ECO:0007669"/>
    <property type="project" value="InterPro"/>
</dbReference>
<gene>
    <name evidence="2" type="ORF">DWV06_16805</name>
</gene>
<evidence type="ECO:0000313" key="3">
    <source>
        <dbReference type="Proteomes" id="UP000255036"/>
    </source>
</evidence>